<dbReference type="SUPFAM" id="SSF46785">
    <property type="entry name" value="Winged helix' DNA-binding domain"/>
    <property type="match status" value="1"/>
</dbReference>
<dbReference type="Gene3D" id="1.10.10.10">
    <property type="entry name" value="Winged helix-like DNA-binding domain superfamily/Winged helix DNA-binding domain"/>
    <property type="match status" value="1"/>
</dbReference>
<reference evidence="5 6" key="1">
    <citation type="journal article" date="2024" name="Chem. Sci.">
        <title>Discovery of megapolipeptins by genome mining of a Burkholderiales bacteria collection.</title>
        <authorList>
            <person name="Paulo B.S."/>
            <person name="Recchia M.J.J."/>
            <person name="Lee S."/>
            <person name="Fergusson C.H."/>
            <person name="Romanowski S.B."/>
            <person name="Hernandez A."/>
            <person name="Krull N."/>
            <person name="Liu D.Y."/>
            <person name="Cavanagh H."/>
            <person name="Bos A."/>
            <person name="Gray C.A."/>
            <person name="Murphy B.T."/>
            <person name="Linington R.G."/>
            <person name="Eustaquio A.S."/>
        </authorList>
    </citation>
    <scope>NUCLEOTIDE SEQUENCE [LARGE SCALE GENOMIC DNA]</scope>
    <source>
        <strain evidence="5 6">RL16-012-BIC-B</strain>
    </source>
</reference>
<evidence type="ECO:0000256" key="2">
    <source>
        <dbReference type="ARBA" id="ARBA00023125"/>
    </source>
</evidence>
<protein>
    <submittedName>
        <fullName evidence="5">Helix-turn-helix domain-containing protein</fullName>
    </submittedName>
</protein>
<dbReference type="Proteomes" id="UP001629249">
    <property type="component" value="Unassembled WGS sequence"/>
</dbReference>
<dbReference type="PANTHER" id="PTHR33204">
    <property type="entry name" value="TRANSCRIPTIONAL REGULATOR, MARR FAMILY"/>
    <property type="match status" value="1"/>
</dbReference>
<accession>A0ABW8ZMT3</accession>
<comment type="caution">
    <text evidence="5">The sequence shown here is derived from an EMBL/GenBank/DDBJ whole genome shotgun (WGS) entry which is preliminary data.</text>
</comment>
<evidence type="ECO:0000313" key="5">
    <source>
        <dbReference type="EMBL" id="MFL9883618.1"/>
    </source>
</evidence>
<keyword evidence="2" id="KW-0238">DNA-binding</keyword>
<evidence type="ECO:0000256" key="1">
    <source>
        <dbReference type="ARBA" id="ARBA00023015"/>
    </source>
</evidence>
<dbReference type="InterPro" id="IPR002577">
    <property type="entry name" value="HTH_HxlR"/>
</dbReference>
<keyword evidence="1" id="KW-0805">Transcription regulation</keyword>
<dbReference type="Pfam" id="PF01638">
    <property type="entry name" value="HxlR"/>
    <property type="match status" value="1"/>
</dbReference>
<evidence type="ECO:0000313" key="6">
    <source>
        <dbReference type="Proteomes" id="UP001629249"/>
    </source>
</evidence>
<dbReference type="PANTHER" id="PTHR33204:SF39">
    <property type="entry name" value="TRANSCRIPTIONAL REGULATORY PROTEIN"/>
    <property type="match status" value="1"/>
</dbReference>
<keyword evidence="6" id="KW-1185">Reference proteome</keyword>
<keyword evidence="3" id="KW-0804">Transcription</keyword>
<gene>
    <name evidence="5" type="ORF">PQR66_11315</name>
</gene>
<dbReference type="InterPro" id="IPR011991">
    <property type="entry name" value="ArsR-like_HTH"/>
</dbReference>
<dbReference type="InterPro" id="IPR036388">
    <property type="entry name" value="WH-like_DNA-bd_sf"/>
</dbReference>
<dbReference type="RefSeq" id="WP_408332363.1">
    <property type="nucleotide sequence ID" value="NZ_JAQQFH010000028.1"/>
</dbReference>
<proteinExistence type="predicted"/>
<dbReference type="PROSITE" id="PS51118">
    <property type="entry name" value="HTH_HXLR"/>
    <property type="match status" value="1"/>
</dbReference>
<feature type="domain" description="HTH hxlR-type" evidence="4">
    <location>
        <begin position="71"/>
        <end position="169"/>
    </location>
</feature>
<sequence length="183" mass="20653">MFRNYNSVSLLATGVSNACLARLGDAGFEAIRLTPCYTLYIYGQLRTFRCADIQEDTGMACEVDEVFFADCAARSFFDQVANKWSVMILTLLTEKPTRFNEIKRRLEGITHKALTQALRRLERNGLIARKVLATSPVAVEYSITELGRTLQVPFGAVYAWSIDHLHEIELAQEAYDQHAPRGQ</sequence>
<dbReference type="CDD" id="cd00090">
    <property type="entry name" value="HTH_ARSR"/>
    <property type="match status" value="1"/>
</dbReference>
<dbReference type="InterPro" id="IPR036390">
    <property type="entry name" value="WH_DNA-bd_sf"/>
</dbReference>
<name>A0ABW8ZMT3_9BURK</name>
<evidence type="ECO:0000256" key="3">
    <source>
        <dbReference type="ARBA" id="ARBA00023163"/>
    </source>
</evidence>
<evidence type="ECO:0000259" key="4">
    <source>
        <dbReference type="PROSITE" id="PS51118"/>
    </source>
</evidence>
<organism evidence="5 6">
    <name type="scientific">Paraburkholderia agricolaris</name>
    <dbReference type="NCBI Taxonomy" id="2152888"/>
    <lineage>
        <taxon>Bacteria</taxon>
        <taxon>Pseudomonadati</taxon>
        <taxon>Pseudomonadota</taxon>
        <taxon>Betaproteobacteria</taxon>
        <taxon>Burkholderiales</taxon>
        <taxon>Burkholderiaceae</taxon>
        <taxon>Paraburkholderia</taxon>
    </lineage>
</organism>
<dbReference type="EMBL" id="JAQQFN010000007">
    <property type="protein sequence ID" value="MFL9883618.1"/>
    <property type="molecule type" value="Genomic_DNA"/>
</dbReference>